<comment type="caution">
    <text evidence="2">The sequence shown here is derived from an EMBL/GenBank/DDBJ whole genome shotgun (WGS) entry which is preliminary data.</text>
</comment>
<gene>
    <name evidence="2" type="ORF">JCM19275_361</name>
</gene>
<feature type="transmembrane region" description="Helical" evidence="1">
    <location>
        <begin position="7"/>
        <end position="24"/>
    </location>
</feature>
<accession>A0A090WDV3</accession>
<sequence>MSMNSTLLNNVVRFIALLLLQVFVMDEVNFMGGYISPLVYLLFIVLYPVDNNRWSFLILSFLLGLIVDTFQDTGGAHAAASLTLAFVRPVLLKLVYGEGYLTKNLKILKSPLDRFSLLLVLGVLIHHLILYLLIYFNISQVLQVLQMTLFIACLLSLWESFCLFYLDGAINHEKIIILFLSNHSGTYFNR</sequence>
<name>A0A090WDV3_NONUL</name>
<keyword evidence="1" id="KW-1133">Transmembrane helix</keyword>
<evidence type="ECO:0000313" key="2">
    <source>
        <dbReference type="EMBL" id="GAL75200.1"/>
    </source>
</evidence>
<feature type="transmembrane region" description="Helical" evidence="1">
    <location>
        <begin position="76"/>
        <end position="96"/>
    </location>
</feature>
<evidence type="ECO:0000256" key="1">
    <source>
        <dbReference type="SAM" id="Phobius"/>
    </source>
</evidence>
<protein>
    <submittedName>
        <fullName evidence="2">Rod shape-determining protein MreD</fullName>
    </submittedName>
</protein>
<feature type="transmembrane region" description="Helical" evidence="1">
    <location>
        <begin position="144"/>
        <end position="166"/>
    </location>
</feature>
<reference evidence="2 3" key="1">
    <citation type="journal article" date="2014" name="Genome Announc.">
        <title>Draft Genome Sequences of Marine Flavobacterium Nonlabens Strains NR17, NR24, NR27, NR32, NR33, and Ara13.</title>
        <authorList>
            <person name="Nakanishi M."/>
            <person name="Meirelles P."/>
            <person name="Suzuki R."/>
            <person name="Takatani N."/>
            <person name="Mino S."/>
            <person name="Suda W."/>
            <person name="Oshima K."/>
            <person name="Hattori M."/>
            <person name="Ohkuma M."/>
            <person name="Hosokawa M."/>
            <person name="Miyashita K."/>
            <person name="Thompson F.L."/>
            <person name="Niwa A."/>
            <person name="Sawabe T."/>
            <person name="Sawabe T."/>
        </authorList>
    </citation>
    <scope>NUCLEOTIDE SEQUENCE [LARGE SCALE GENOMIC DNA]</scope>
    <source>
        <strain evidence="3">JCM19275</strain>
    </source>
</reference>
<proteinExistence type="predicted"/>
<feature type="transmembrane region" description="Helical" evidence="1">
    <location>
        <begin position="117"/>
        <end position="138"/>
    </location>
</feature>
<evidence type="ECO:0000313" key="3">
    <source>
        <dbReference type="Proteomes" id="UP000029647"/>
    </source>
</evidence>
<dbReference type="AlphaFoldDB" id="A0A090WDV3"/>
<dbReference type="Proteomes" id="UP000029647">
    <property type="component" value="Unassembled WGS sequence"/>
</dbReference>
<feature type="transmembrane region" description="Helical" evidence="1">
    <location>
        <begin position="30"/>
        <end position="47"/>
    </location>
</feature>
<keyword evidence="1" id="KW-0472">Membrane</keyword>
<dbReference type="EMBL" id="BBNT01000004">
    <property type="protein sequence ID" value="GAL75200.1"/>
    <property type="molecule type" value="Genomic_DNA"/>
</dbReference>
<feature type="transmembrane region" description="Helical" evidence="1">
    <location>
        <begin position="54"/>
        <end position="70"/>
    </location>
</feature>
<keyword evidence="1" id="KW-0812">Transmembrane</keyword>
<organism evidence="2 3">
    <name type="scientific">Nonlabens ulvanivorans</name>
    <name type="common">Persicivirga ulvanivorans</name>
    <dbReference type="NCBI Taxonomy" id="906888"/>
    <lineage>
        <taxon>Bacteria</taxon>
        <taxon>Pseudomonadati</taxon>
        <taxon>Bacteroidota</taxon>
        <taxon>Flavobacteriia</taxon>
        <taxon>Flavobacteriales</taxon>
        <taxon>Flavobacteriaceae</taxon>
        <taxon>Nonlabens</taxon>
    </lineage>
</organism>